<dbReference type="PANTHER" id="PTHR23292:SF6">
    <property type="entry name" value="FI16602P1-RELATED"/>
    <property type="match status" value="1"/>
</dbReference>
<feature type="transmembrane region" description="Helical" evidence="8">
    <location>
        <begin position="47"/>
        <end position="70"/>
    </location>
</feature>
<name>A0AAD9KM50_RIDPI</name>
<comment type="similarity">
    <text evidence="4">Belongs to the CDIP1/LITAF family.</text>
</comment>
<keyword evidence="5" id="KW-0479">Metal-binding</keyword>
<dbReference type="InterPro" id="IPR037519">
    <property type="entry name" value="LITAF_fam"/>
</dbReference>
<dbReference type="PANTHER" id="PTHR23292">
    <property type="entry name" value="LIPOPOLYSACCHARIDE-INDUCED TUMOR NECROSIS FACTOR-ALPHA FACTOR"/>
    <property type="match status" value="1"/>
</dbReference>
<dbReference type="EMBL" id="JAODUO010000828">
    <property type="protein sequence ID" value="KAK2174108.1"/>
    <property type="molecule type" value="Genomic_DNA"/>
</dbReference>
<dbReference type="Proteomes" id="UP001209878">
    <property type="component" value="Unassembled WGS sequence"/>
</dbReference>
<keyword evidence="11" id="KW-1185">Reference proteome</keyword>
<keyword evidence="7 8" id="KW-0472">Membrane</keyword>
<evidence type="ECO:0000256" key="8">
    <source>
        <dbReference type="SAM" id="Phobius"/>
    </source>
</evidence>
<keyword evidence="8" id="KW-0812">Transmembrane</keyword>
<evidence type="ECO:0000256" key="2">
    <source>
        <dbReference type="ARBA" id="ARBA00004481"/>
    </source>
</evidence>
<keyword evidence="8" id="KW-1133">Transmembrane helix</keyword>
<evidence type="ECO:0000256" key="4">
    <source>
        <dbReference type="ARBA" id="ARBA00005975"/>
    </source>
</evidence>
<protein>
    <recommendedName>
        <fullName evidence="9">LITAF domain-containing protein</fullName>
    </recommendedName>
</protein>
<evidence type="ECO:0000259" key="9">
    <source>
        <dbReference type="PROSITE" id="PS51837"/>
    </source>
</evidence>
<dbReference type="AlphaFoldDB" id="A0AAD9KM50"/>
<evidence type="ECO:0000256" key="6">
    <source>
        <dbReference type="ARBA" id="ARBA00022833"/>
    </source>
</evidence>
<evidence type="ECO:0000256" key="7">
    <source>
        <dbReference type="ARBA" id="ARBA00023136"/>
    </source>
</evidence>
<evidence type="ECO:0000313" key="11">
    <source>
        <dbReference type="Proteomes" id="UP001209878"/>
    </source>
</evidence>
<dbReference type="GO" id="GO:0005765">
    <property type="term" value="C:lysosomal membrane"/>
    <property type="evidence" value="ECO:0007669"/>
    <property type="project" value="UniProtKB-SubCell"/>
</dbReference>
<reference evidence="10" key="1">
    <citation type="journal article" date="2023" name="Mol. Biol. Evol.">
        <title>Third-Generation Sequencing Reveals the Adaptive Role of the Epigenome in Three Deep-Sea Polychaetes.</title>
        <authorList>
            <person name="Perez M."/>
            <person name="Aroh O."/>
            <person name="Sun Y."/>
            <person name="Lan Y."/>
            <person name="Juniper S.K."/>
            <person name="Young C.R."/>
            <person name="Angers B."/>
            <person name="Qian P.Y."/>
        </authorList>
    </citation>
    <scope>NUCLEOTIDE SEQUENCE</scope>
    <source>
        <strain evidence="10">R07B-5</strain>
    </source>
</reference>
<comment type="caution">
    <text evidence="10">The sequence shown here is derived from an EMBL/GenBank/DDBJ whole genome shotgun (WGS) entry which is preliminary data.</text>
</comment>
<evidence type="ECO:0000256" key="5">
    <source>
        <dbReference type="ARBA" id="ARBA00022723"/>
    </source>
</evidence>
<evidence type="ECO:0000313" key="10">
    <source>
        <dbReference type="EMBL" id="KAK2174108.1"/>
    </source>
</evidence>
<keyword evidence="6" id="KW-0862">Zinc</keyword>
<proteinExistence type="inferred from homology"/>
<comment type="subcellular location">
    <subcellularLocation>
        <location evidence="2">Endosome membrane</location>
        <topology evidence="2">Peripheral membrane protein</topology>
    </subcellularLocation>
    <subcellularLocation>
        <location evidence="1">Late endosome membrane</location>
    </subcellularLocation>
    <subcellularLocation>
        <location evidence="3">Lysosome membrane</location>
        <topology evidence="3">Peripheral membrane protein</topology>
        <orientation evidence="3">Cytoplasmic side</orientation>
    </subcellularLocation>
</comment>
<dbReference type="GO" id="GO:0008270">
    <property type="term" value="F:zinc ion binding"/>
    <property type="evidence" value="ECO:0007669"/>
    <property type="project" value="TreeGrafter"/>
</dbReference>
<dbReference type="Pfam" id="PF10601">
    <property type="entry name" value="zf-LITAF-like"/>
    <property type="match status" value="1"/>
</dbReference>
<gene>
    <name evidence="10" type="ORF">NP493_829g01080</name>
</gene>
<accession>A0AAD9KM50</accession>
<evidence type="ECO:0000256" key="1">
    <source>
        <dbReference type="ARBA" id="ARBA00004414"/>
    </source>
</evidence>
<dbReference type="GO" id="GO:0031902">
    <property type="term" value="C:late endosome membrane"/>
    <property type="evidence" value="ECO:0007669"/>
    <property type="project" value="UniProtKB-SubCell"/>
</dbReference>
<organism evidence="10 11">
    <name type="scientific">Ridgeia piscesae</name>
    <name type="common">Tubeworm</name>
    <dbReference type="NCBI Taxonomy" id="27915"/>
    <lineage>
        <taxon>Eukaryota</taxon>
        <taxon>Metazoa</taxon>
        <taxon>Spiralia</taxon>
        <taxon>Lophotrochozoa</taxon>
        <taxon>Annelida</taxon>
        <taxon>Polychaeta</taxon>
        <taxon>Sedentaria</taxon>
        <taxon>Canalipalpata</taxon>
        <taxon>Sabellida</taxon>
        <taxon>Siboglinidae</taxon>
        <taxon>Ridgeia</taxon>
    </lineage>
</organism>
<dbReference type="InterPro" id="IPR006629">
    <property type="entry name" value="LITAF"/>
</dbReference>
<sequence>MTVTTVVDVVYASSTAVHQQLQNTPVQVLCPNCHAAIWTVVNYDIGMLTYVISVALCFIGCNLGCCLIPFCIDDCKDAIHTCPICNVEIGRWKRM</sequence>
<evidence type="ECO:0000256" key="3">
    <source>
        <dbReference type="ARBA" id="ARBA00004630"/>
    </source>
</evidence>
<feature type="domain" description="LITAF" evidence="9">
    <location>
        <begin position="7"/>
        <end position="94"/>
    </location>
</feature>
<dbReference type="SMART" id="SM00714">
    <property type="entry name" value="LITAF"/>
    <property type="match status" value="1"/>
</dbReference>
<dbReference type="PROSITE" id="PS51837">
    <property type="entry name" value="LITAF"/>
    <property type="match status" value="1"/>
</dbReference>